<dbReference type="Gene3D" id="3.40.50.10190">
    <property type="entry name" value="BRCT domain"/>
    <property type="match status" value="3"/>
</dbReference>
<feature type="domain" description="BRCT" evidence="2">
    <location>
        <begin position="1067"/>
        <end position="1125"/>
    </location>
</feature>
<dbReference type="CDD" id="cd17716">
    <property type="entry name" value="BRCT_microcephalin_rpt1"/>
    <property type="match status" value="1"/>
</dbReference>
<feature type="compositionally biased region" description="Low complexity" evidence="1">
    <location>
        <begin position="1010"/>
        <end position="1019"/>
    </location>
</feature>
<dbReference type="InterPro" id="IPR036420">
    <property type="entry name" value="BRCT_dom_sf"/>
</dbReference>
<dbReference type="Pfam" id="PF16589">
    <property type="entry name" value="BRCT_2"/>
    <property type="match status" value="1"/>
</dbReference>
<reference evidence="3" key="1">
    <citation type="submission" date="2022-12" db="EMBL/GenBank/DDBJ databases">
        <title>Chromosome-level genome assembly of the bean flower thrips Megalurothrips usitatus.</title>
        <authorList>
            <person name="Ma L."/>
            <person name="Liu Q."/>
            <person name="Li H."/>
            <person name="Cai W."/>
        </authorList>
    </citation>
    <scope>NUCLEOTIDE SEQUENCE</scope>
    <source>
        <strain evidence="3">Cailab_2022a</strain>
    </source>
</reference>
<dbReference type="PROSITE" id="PS50172">
    <property type="entry name" value="BRCT"/>
    <property type="match status" value="3"/>
</dbReference>
<evidence type="ECO:0000313" key="4">
    <source>
        <dbReference type="Proteomes" id="UP001075354"/>
    </source>
</evidence>
<evidence type="ECO:0000256" key="1">
    <source>
        <dbReference type="SAM" id="MobiDB-lite"/>
    </source>
</evidence>
<feature type="region of interest" description="Disordered" evidence="1">
    <location>
        <begin position="559"/>
        <end position="614"/>
    </location>
</feature>
<evidence type="ECO:0000313" key="3">
    <source>
        <dbReference type="EMBL" id="KAJ1523792.1"/>
    </source>
</evidence>
<accession>A0AAV7XGG8</accession>
<feature type="compositionally biased region" description="Low complexity" evidence="1">
    <location>
        <begin position="575"/>
        <end position="594"/>
    </location>
</feature>
<gene>
    <name evidence="3" type="ORF">ONE63_001623</name>
</gene>
<feature type="domain" description="BRCT" evidence="2">
    <location>
        <begin position="18"/>
        <end position="108"/>
    </location>
</feature>
<feature type="compositionally biased region" description="Polar residues" evidence="1">
    <location>
        <begin position="596"/>
        <end position="610"/>
    </location>
</feature>
<dbReference type="PANTHER" id="PTHR14625">
    <property type="entry name" value="MICROCEPHALIN"/>
    <property type="match status" value="1"/>
</dbReference>
<dbReference type="Proteomes" id="UP001075354">
    <property type="component" value="Chromosome 10"/>
</dbReference>
<dbReference type="CDD" id="cd17736">
    <property type="entry name" value="BRCT_microcephalin_rpt2"/>
    <property type="match status" value="1"/>
</dbReference>
<dbReference type="CDD" id="cd17751">
    <property type="entry name" value="BRCT_microcephalin_rpt3"/>
    <property type="match status" value="1"/>
</dbReference>
<feature type="compositionally biased region" description="Polar residues" evidence="1">
    <location>
        <begin position="756"/>
        <end position="771"/>
    </location>
</feature>
<dbReference type="AlphaFoldDB" id="A0AAV7XGG8"/>
<dbReference type="EMBL" id="JAPTSV010000010">
    <property type="protein sequence ID" value="KAJ1523792.1"/>
    <property type="molecule type" value="Genomic_DNA"/>
</dbReference>
<feature type="region of interest" description="Disordered" evidence="1">
    <location>
        <begin position="725"/>
        <end position="804"/>
    </location>
</feature>
<dbReference type="Pfam" id="PF12738">
    <property type="entry name" value="PTCB-BRCT"/>
    <property type="match status" value="1"/>
</dbReference>
<keyword evidence="4" id="KW-1185">Reference proteome</keyword>
<dbReference type="SMART" id="SM00292">
    <property type="entry name" value="BRCT"/>
    <property type="match status" value="3"/>
</dbReference>
<proteinExistence type="predicted"/>
<dbReference type="InterPro" id="IPR001357">
    <property type="entry name" value="BRCT_dom"/>
</dbReference>
<name>A0AAV7XGG8_9NEOP</name>
<feature type="compositionally biased region" description="Polar residues" evidence="1">
    <location>
        <begin position="781"/>
        <end position="793"/>
    </location>
</feature>
<sequence>MMHKDDDDDDDFPTTQPVLSLLLRDVVAYVEVRSGHDNRSRGVKTQLRNLGATVMENLTKDVTHVIFNEGMPSTYKKAKKLNCHLVSVLWIEACKEKLTIVSEAGYPPIGQQIYENPNSLKNFKKMKSMQPDFDDEVAEIKTNRIRKQIQRRCPKAKNKEGVEEKSCLKQVLPRKSTRKNKNCKSSEKKSALKEANTKTVDDTVVLGEEKVHEAATSTICAQSVKVVKGNESPLTHEPNSASSSVIICEQVAEAGPSSKVSKKASKFLDNSPISRAEFTEGLSSIVRSLSDQENIKVHEMSPWRKRVVPSAKGIKRIMTTDIMPQRRSPRYNANAMQISNASKKAVEAKDVTKESMRPPASTSASAVLSRRLKVTPLPSSPGPDFMLLSQEPGDMPSIDELARMRKGSIKAGDDRVTLSQVLKSYNAAAEGQLGSNSSSTSAGPRQPIGISRCSSRCSNADSSILNVEDFSQDAEVISNAQNTCPSEAGSTTSSLSTRVLINGLPQDKADKMVCSADFLPGSEEIDLVDINAECNRISSDGAVEVYEREPSPIFVIKKPKMRRPLKKMTGNHEQSASTSPDSSSFTSTTDVDWSGQGESCSTEKANNTGVASVKQKRETLNPIDYLNKYFLPRFSLMSKTPNNVQCGKVLVEDTPDIVGAPTTKSDLVIPPTPAEHELLPGEEDVVSPTQSLTNSVVSWVKKSCKVPLFAYHPKKMVKLVTPEEPADIDAQETPKTKDTTVTSNVKSSLEPLSEVLGQTSLTPVSPKTSETVAKLRRTTRKSPQNQQSESITRCTEPHVRTKRGQSLTQVITDMNERAELTLESATKTCKTRSKVRVRIEDNNDASSAGKQEANIEACIPIQPKPIPAVVVQKFDEAQLSSGYDSSHSHVSKEGGAAGRNIPCKALVASTGKRKKVSDLLSPVIDKTKKRSEIYENDAISPASSNIVANSGTVPNVGGRKRVQSVPTIEKNKRQKLTSVNFKDLSRVKSRRLSRVDSKGLLEARSQSDLSMGSSNSSERMSSREAKKRLARSLTRNSQNDALKVIVCTFLTASEQNGIEAAGESLEGWKLEEKVTPRTTHVISSGPKRTLNMLKGMSRGCWIVDQNWMLHSSAAGCWLDEEKYELVQFSPAVRLCRMKRQTIGKSFRHTLFSKAGPIFVSPRTNGPPAKEIRELLTLCGANLSSVQDAKIVIGEDMSKSKQTVQCVEARWVLDCITKNKILPVCDPAFKLK</sequence>
<dbReference type="SUPFAM" id="SSF52113">
    <property type="entry name" value="BRCT domain"/>
    <property type="match status" value="3"/>
</dbReference>
<dbReference type="GO" id="GO:0000278">
    <property type="term" value="P:mitotic cell cycle"/>
    <property type="evidence" value="ECO:0007669"/>
    <property type="project" value="TreeGrafter"/>
</dbReference>
<feature type="domain" description="BRCT" evidence="2">
    <location>
        <begin position="1157"/>
        <end position="1228"/>
    </location>
</feature>
<protein>
    <recommendedName>
        <fullName evidence="2">BRCT domain-containing protein</fullName>
    </recommendedName>
</protein>
<organism evidence="3 4">
    <name type="scientific">Megalurothrips usitatus</name>
    <name type="common">bean blossom thrips</name>
    <dbReference type="NCBI Taxonomy" id="439358"/>
    <lineage>
        <taxon>Eukaryota</taxon>
        <taxon>Metazoa</taxon>
        <taxon>Ecdysozoa</taxon>
        <taxon>Arthropoda</taxon>
        <taxon>Hexapoda</taxon>
        <taxon>Insecta</taxon>
        <taxon>Pterygota</taxon>
        <taxon>Neoptera</taxon>
        <taxon>Paraneoptera</taxon>
        <taxon>Thysanoptera</taxon>
        <taxon>Terebrantia</taxon>
        <taxon>Thripoidea</taxon>
        <taxon>Thripidae</taxon>
        <taxon>Megalurothrips</taxon>
    </lineage>
</organism>
<dbReference type="PANTHER" id="PTHR14625:SF3">
    <property type="entry name" value="MICROCEPHALIN"/>
    <property type="match status" value="1"/>
</dbReference>
<dbReference type="InterPro" id="IPR022047">
    <property type="entry name" value="Microcephalin-like"/>
</dbReference>
<evidence type="ECO:0000259" key="2">
    <source>
        <dbReference type="PROSITE" id="PS50172"/>
    </source>
</evidence>
<comment type="caution">
    <text evidence="3">The sequence shown here is derived from an EMBL/GenBank/DDBJ whole genome shotgun (WGS) entry which is preliminary data.</text>
</comment>
<feature type="region of interest" description="Disordered" evidence="1">
    <location>
        <begin position="1003"/>
        <end position="1033"/>
    </location>
</feature>